<dbReference type="Proteomes" id="UP000053447">
    <property type="component" value="Unassembled WGS sequence"/>
</dbReference>
<proteinExistence type="predicted"/>
<dbReference type="VEuPathDB" id="FungiDB:T551_00121"/>
<keyword evidence="1" id="KW-0472">Membrane</keyword>
<accession>A0A0W4ZWA5</accession>
<dbReference type="RefSeq" id="XP_018231328.1">
    <property type="nucleotide sequence ID" value="XM_018372388.1"/>
</dbReference>
<dbReference type="AlphaFoldDB" id="A0A0W4ZWA5"/>
<protein>
    <submittedName>
        <fullName evidence="2">Uncharacterized protein</fullName>
    </submittedName>
</protein>
<evidence type="ECO:0000313" key="3">
    <source>
        <dbReference type="Proteomes" id="UP000053447"/>
    </source>
</evidence>
<dbReference type="OrthoDB" id="5405345at2759"/>
<sequence>MSMNEYKNGTILTIAIYKLGLRRSFLSIMNSLFLFMPLTLIFPQKFKFLTRYLYSCIKNQKDIIKVNNDFPEENQSEIIHSNGSFLLNHLHTIQKAFQMKPKLYNSRHKNKYKKKYILSTKTDLPFLTKNNYFFVYDSLSNKKQCLIKYPYAKKPYLQSFSDVDFSLYIFCEPFLFKKDILALNIKINELLKLIKHNSFDISILHYTSDNEVKELKEVRILLRNTEKNSKNRIKTLKEVKISPKSNQNMNKIIKIYESVSISQNNFTSFYNSFNFNFPNSGKKTFKYQFIYHSPKNSLKTFPMIANHSNFSQRNTFSKYKQRSYEKLPSKRNTSHPLSDIQNSCSKFLSTPLYNPSFNMTKTFKDKQFDIHTHLKENVCPTAQSSTQGFAKDNISIKIASDTSNAFENEAAHFTLPAHEKKLMFKEQHNQEGQIFDNHVSIDMIFSNSKTNSTKTHDKKKSLKDIKRSSVNIVDLDIMLPLLESSTIPSRTSKYKQPKIFSPIKINNIYEDSLRLLKQIHDDNRRRGIPPCPPPIQKRWEFVEY</sequence>
<name>A0A0W4ZWA5_PNEJ7</name>
<reference evidence="3" key="1">
    <citation type="journal article" date="2016" name="Nat. Commun.">
        <title>Genome analysis of three Pneumocystis species reveals adaptation mechanisms to life exclusively in mammalian hosts.</title>
        <authorList>
            <person name="Ma L."/>
            <person name="Chen Z."/>
            <person name="Huang D.W."/>
            <person name="Kutty G."/>
            <person name="Ishihara M."/>
            <person name="Wang H."/>
            <person name="Abouelleil A."/>
            <person name="Bishop L."/>
            <person name="Davey E."/>
            <person name="Deng R."/>
            <person name="Deng X."/>
            <person name="Fan L."/>
            <person name="Fantoni G."/>
            <person name="Fitzgerald M."/>
            <person name="Gogineni E."/>
            <person name="Goldberg J.M."/>
            <person name="Handley G."/>
            <person name="Hu X."/>
            <person name="Huber C."/>
            <person name="Jiao X."/>
            <person name="Jones K."/>
            <person name="Levin J.Z."/>
            <person name="Liu Y."/>
            <person name="Macdonald P."/>
            <person name="Melnikov A."/>
            <person name="Raley C."/>
            <person name="Sassi M."/>
            <person name="Sherman B.T."/>
            <person name="Song X."/>
            <person name="Sykes S."/>
            <person name="Tran B."/>
            <person name="Walsh L."/>
            <person name="Xia Y."/>
            <person name="Yang J."/>
            <person name="Young S."/>
            <person name="Zeng Q."/>
            <person name="Zheng X."/>
            <person name="Stephens R."/>
            <person name="Nusbaum C."/>
            <person name="Birren B.W."/>
            <person name="Azadi P."/>
            <person name="Lempicki R.A."/>
            <person name="Cuomo C.A."/>
            <person name="Kovacs J.A."/>
        </authorList>
    </citation>
    <scope>NUCLEOTIDE SEQUENCE [LARGE SCALE GENOMIC DNA]</scope>
    <source>
        <strain evidence="3">RU7</strain>
    </source>
</reference>
<feature type="transmembrane region" description="Helical" evidence="1">
    <location>
        <begin position="21"/>
        <end position="42"/>
    </location>
</feature>
<dbReference type="GeneID" id="28938643"/>
<keyword evidence="3" id="KW-1185">Reference proteome</keyword>
<keyword evidence="1" id="KW-0812">Transmembrane</keyword>
<keyword evidence="1" id="KW-1133">Transmembrane helix</keyword>
<evidence type="ECO:0000313" key="2">
    <source>
        <dbReference type="EMBL" id="KTW32636.1"/>
    </source>
</evidence>
<gene>
    <name evidence="2" type="ORF">T551_00121</name>
</gene>
<evidence type="ECO:0000256" key="1">
    <source>
        <dbReference type="SAM" id="Phobius"/>
    </source>
</evidence>
<dbReference type="EMBL" id="LFWA01000001">
    <property type="protein sequence ID" value="KTW32636.1"/>
    <property type="molecule type" value="Genomic_DNA"/>
</dbReference>
<comment type="caution">
    <text evidence="2">The sequence shown here is derived from an EMBL/GenBank/DDBJ whole genome shotgun (WGS) entry which is preliminary data.</text>
</comment>
<organism evidence="2 3">
    <name type="scientific">Pneumocystis jirovecii (strain RU7)</name>
    <name type="common">Human pneumocystis pneumonia agent</name>
    <dbReference type="NCBI Taxonomy" id="1408657"/>
    <lineage>
        <taxon>Eukaryota</taxon>
        <taxon>Fungi</taxon>
        <taxon>Dikarya</taxon>
        <taxon>Ascomycota</taxon>
        <taxon>Taphrinomycotina</taxon>
        <taxon>Pneumocystomycetes</taxon>
        <taxon>Pneumocystaceae</taxon>
        <taxon>Pneumocystis</taxon>
    </lineage>
</organism>